<dbReference type="PANTHER" id="PTHR32552:SF81">
    <property type="entry name" value="TONB-DEPENDENT OUTER MEMBRANE RECEPTOR"/>
    <property type="match status" value="1"/>
</dbReference>
<keyword evidence="4" id="KW-0410">Iron transport</keyword>
<dbReference type="InterPro" id="IPR039426">
    <property type="entry name" value="TonB-dep_rcpt-like"/>
</dbReference>
<geneLocation type="plasmid" evidence="16">
    <name>pob3b1</name>
</geneLocation>
<dbReference type="PANTHER" id="PTHR32552">
    <property type="entry name" value="FERRICHROME IRON RECEPTOR-RELATED"/>
    <property type="match status" value="1"/>
</dbReference>
<dbReference type="EMBL" id="CP023738">
    <property type="protein sequence ID" value="ATQ70657.1"/>
    <property type="molecule type" value="Genomic_DNA"/>
</dbReference>
<evidence type="ECO:0000256" key="4">
    <source>
        <dbReference type="ARBA" id="ARBA00022496"/>
    </source>
</evidence>
<keyword evidence="6" id="KW-0408">Iron</keyword>
<keyword evidence="8 12" id="KW-0798">TonB box</keyword>
<dbReference type="SUPFAM" id="SSF56935">
    <property type="entry name" value="Porins"/>
    <property type="match status" value="1"/>
</dbReference>
<dbReference type="GO" id="GO:0009279">
    <property type="term" value="C:cell outer membrane"/>
    <property type="evidence" value="ECO:0007669"/>
    <property type="project" value="UniProtKB-SubCell"/>
</dbReference>
<keyword evidence="10 11" id="KW-0998">Cell outer membrane</keyword>
<evidence type="ECO:0000256" key="6">
    <source>
        <dbReference type="ARBA" id="ARBA00023004"/>
    </source>
</evidence>
<feature type="domain" description="TonB-dependent receptor plug" evidence="14">
    <location>
        <begin position="54"/>
        <end position="162"/>
    </location>
</feature>
<dbReference type="AlphaFoldDB" id="A0A2D2D6L6"/>
<keyword evidence="9 11" id="KW-0472">Membrane</keyword>
<evidence type="ECO:0000256" key="10">
    <source>
        <dbReference type="ARBA" id="ARBA00023237"/>
    </source>
</evidence>
<gene>
    <name evidence="15" type="ORF">CQW49_21995</name>
</gene>
<evidence type="ECO:0000256" key="9">
    <source>
        <dbReference type="ARBA" id="ARBA00023136"/>
    </source>
</evidence>
<keyword evidence="15" id="KW-0614">Plasmid</keyword>
<dbReference type="GO" id="GO:0006826">
    <property type="term" value="P:iron ion transport"/>
    <property type="evidence" value="ECO:0007669"/>
    <property type="project" value="UniProtKB-KW"/>
</dbReference>
<evidence type="ECO:0000313" key="15">
    <source>
        <dbReference type="EMBL" id="ATQ70657.1"/>
    </source>
</evidence>
<evidence type="ECO:0000259" key="14">
    <source>
        <dbReference type="Pfam" id="PF07715"/>
    </source>
</evidence>
<reference evidence="16" key="1">
    <citation type="submission" date="2017-10" db="EMBL/GenBank/DDBJ databases">
        <title>Completed PacBio SMRT sequence of Methylosinus trichosporium OB3b reveals presence of a third large plasmid.</title>
        <authorList>
            <person name="Charles T.C."/>
            <person name="Lynch M.D.J."/>
            <person name="Heil J.R."/>
            <person name="Cheng J."/>
        </authorList>
    </citation>
    <scope>NUCLEOTIDE SEQUENCE [LARGE SCALE GENOMIC DNA]</scope>
    <source>
        <strain evidence="16">OB3b</strain>
        <plasmid evidence="16">pob3b1</plasmid>
    </source>
</reference>
<evidence type="ECO:0000256" key="11">
    <source>
        <dbReference type="PROSITE-ProRule" id="PRU01360"/>
    </source>
</evidence>
<keyword evidence="2 11" id="KW-0813">Transport</keyword>
<dbReference type="InterPro" id="IPR036942">
    <property type="entry name" value="Beta-barrel_TonB_sf"/>
</dbReference>
<feature type="domain" description="TonB-dependent receptor-like beta-barrel" evidence="13">
    <location>
        <begin position="260"/>
        <end position="776"/>
    </location>
</feature>
<keyword evidence="15" id="KW-0675">Receptor</keyword>
<dbReference type="PROSITE" id="PS52016">
    <property type="entry name" value="TONB_DEPENDENT_REC_3"/>
    <property type="match status" value="1"/>
</dbReference>
<keyword evidence="7" id="KW-0406">Ion transport</keyword>
<evidence type="ECO:0000256" key="2">
    <source>
        <dbReference type="ARBA" id="ARBA00022448"/>
    </source>
</evidence>
<dbReference type="Gene3D" id="2.40.170.20">
    <property type="entry name" value="TonB-dependent receptor, beta-barrel domain"/>
    <property type="match status" value="1"/>
</dbReference>
<keyword evidence="3 11" id="KW-1134">Transmembrane beta strand</keyword>
<dbReference type="STRING" id="595536.GCA_000178815_00309"/>
<evidence type="ECO:0000256" key="1">
    <source>
        <dbReference type="ARBA" id="ARBA00004571"/>
    </source>
</evidence>
<dbReference type="InterPro" id="IPR012910">
    <property type="entry name" value="Plug_dom"/>
</dbReference>
<evidence type="ECO:0000313" key="16">
    <source>
        <dbReference type="Proteomes" id="UP000230709"/>
    </source>
</evidence>
<comment type="subcellular location">
    <subcellularLocation>
        <location evidence="1 11">Cell outer membrane</location>
        <topology evidence="1 11">Multi-pass membrane protein</topology>
    </subcellularLocation>
</comment>
<dbReference type="Proteomes" id="UP000230709">
    <property type="component" value="Plasmid pOB3b1"/>
</dbReference>
<evidence type="ECO:0000256" key="3">
    <source>
        <dbReference type="ARBA" id="ARBA00022452"/>
    </source>
</evidence>
<dbReference type="Pfam" id="PF00593">
    <property type="entry name" value="TonB_dep_Rec_b-barrel"/>
    <property type="match status" value="1"/>
</dbReference>
<accession>A0A2D2D6L6</accession>
<proteinExistence type="inferred from homology"/>
<evidence type="ECO:0000256" key="7">
    <source>
        <dbReference type="ARBA" id="ARBA00023065"/>
    </source>
</evidence>
<dbReference type="KEGG" id="mtw:CQW49_21995"/>
<name>A0A2D2D6L6_METT3</name>
<evidence type="ECO:0000256" key="12">
    <source>
        <dbReference type="RuleBase" id="RU003357"/>
    </source>
</evidence>
<keyword evidence="5 11" id="KW-0812">Transmembrane</keyword>
<sequence length="813" mass="89852">MAGGKYRNRLLCSVRIAPYALLGGVVGALWSPARAEDAKVDDVTVTARHREEKAQDVPQPIAVVGGKTADQQQILRLQEFAQKVPNFGFFVGNPRGSGANIRGTSGAFTSADGAESAVGFIVDNVFYTHTGFQWADYVDLQSLEVARGPQGTLLGKNTTAGAVVIHTQLPSFARSATLETSYGNRGRIIEKLNVTGPIIDDTLAYRVTFFLDKSGGFIHDQVTGAGLLNNNRWGVRAQFLYTGDNFTDRLIFERLRSDEYNNYSAIWGDSIPFFVNGASARQFTQNVASRLGKQILSLDPYHPYLTRLGDLDQRTHGLSNEINYQFGENTLTSVSAWREFILHPRNSLGSAYGNELEIMSTAFDTQVEQYSEELRLASPKEQELEWQVGFYGLRESIWSYRHDDYGVDSAQWFSNNIATDPALLNGVVGHQDGKATTTSFAAFGQGTWHIDEQWALTAGLRNTYEIKNGSDFGWISGFNPAFSVQQVLNAVAKAKGGVTQFDTGGQRKFNNSLAGLLNPSYRFNENILTYASLSRGEKSGAVNTNALPILDSAQNFVGFQPVIIKPEVTWDYELGAKTNWLDGKLIVNANLYWQDTYNFQTTLVNTSLVDSTGVPINNTYLGNIGHVRFRGVEFDGRWSPFERFWLTFSGALTEARYINYKNGSPPVEWRFAGGPASLDFSGTKMAGVAPLSFNVGFNYDHPLGSALSGAGFDQPVTAYTYANAAWKDTTPFANGAGTGDWLLYKVSQRPYTLVNFGVGLRTDDDRYNVFFWVKNLFDERYFTNVAVSTGGAPNTLTYGDPRWFGGTVRVRLE</sequence>
<keyword evidence="16" id="KW-1185">Reference proteome</keyword>
<evidence type="ECO:0000259" key="13">
    <source>
        <dbReference type="Pfam" id="PF00593"/>
    </source>
</evidence>
<dbReference type="Pfam" id="PF07715">
    <property type="entry name" value="Plug"/>
    <property type="match status" value="1"/>
</dbReference>
<dbReference type="InterPro" id="IPR000531">
    <property type="entry name" value="Beta-barrel_TonB"/>
</dbReference>
<comment type="similarity">
    <text evidence="11 12">Belongs to the TonB-dependent receptor family.</text>
</comment>
<protein>
    <submittedName>
        <fullName evidence="15">TonB-dependent receptor</fullName>
    </submittedName>
</protein>
<evidence type="ECO:0000256" key="5">
    <source>
        <dbReference type="ARBA" id="ARBA00022692"/>
    </source>
</evidence>
<evidence type="ECO:0000256" key="8">
    <source>
        <dbReference type="ARBA" id="ARBA00023077"/>
    </source>
</evidence>
<organism evidence="15 16">
    <name type="scientific">Methylosinus trichosporium (strain ATCC 35070 / NCIMB 11131 / UNIQEM 75 / OB3b)</name>
    <dbReference type="NCBI Taxonomy" id="595536"/>
    <lineage>
        <taxon>Bacteria</taxon>
        <taxon>Pseudomonadati</taxon>
        <taxon>Pseudomonadota</taxon>
        <taxon>Alphaproteobacteria</taxon>
        <taxon>Hyphomicrobiales</taxon>
        <taxon>Methylocystaceae</taxon>
        <taxon>Methylosinus</taxon>
    </lineage>
</organism>